<evidence type="ECO:0000256" key="4">
    <source>
        <dbReference type="SAM" id="SignalP"/>
    </source>
</evidence>
<feature type="coiled-coil region" evidence="3">
    <location>
        <begin position="455"/>
        <end position="486"/>
    </location>
</feature>
<protein>
    <submittedName>
        <fullName evidence="5">K02A2.6-like</fullName>
    </submittedName>
</protein>
<accession>A0ABY6KTF3</accession>
<evidence type="ECO:0000256" key="3">
    <source>
        <dbReference type="SAM" id="Coils"/>
    </source>
</evidence>
<evidence type="ECO:0000256" key="1">
    <source>
        <dbReference type="ARBA" id="ARBA00022614"/>
    </source>
</evidence>
<dbReference type="SMART" id="SM00365">
    <property type="entry name" value="LRR_SD22"/>
    <property type="match status" value="4"/>
</dbReference>
<dbReference type="InterPro" id="IPR003591">
    <property type="entry name" value="Leu-rich_rpt_typical-subtyp"/>
</dbReference>
<name>A0ABY6KTF3_9ARAC</name>
<keyword evidence="6" id="KW-1185">Reference proteome</keyword>
<dbReference type="Pfam" id="PF13855">
    <property type="entry name" value="LRR_8"/>
    <property type="match status" value="3"/>
</dbReference>
<dbReference type="PANTHER" id="PTHR45712:SF22">
    <property type="entry name" value="INSULIN-LIKE GROWTH FACTOR-BINDING PROTEIN COMPLEX ACID LABILE SUBUNIT"/>
    <property type="match status" value="1"/>
</dbReference>
<dbReference type="SMART" id="SM00369">
    <property type="entry name" value="LRR_TYP"/>
    <property type="match status" value="8"/>
</dbReference>
<dbReference type="PROSITE" id="PS51450">
    <property type="entry name" value="LRR"/>
    <property type="match status" value="2"/>
</dbReference>
<sequence>MMSRALALLLVPVVLSQQCPGPRPALLCQCDATRLSCSGSQTSLPDINLLDMILNYTSAQPSLVTVSLSVQGLSSLPNGAFSDLTQLRSLVISNTKYPNLNPNVFSGVTLHTLSLKFNAFTLVPAASIWHLDQLDTLDLSFNQIVSIRSDDFVGLSSLRRLDLSHNQISHLGAGAFTMVPNLVELMLQENLLENLENDSFSGLSELSNFFLSSNLFTQLDPQVFSPLTSLENLYLGHNPLGSLVRLELPSLKTLCMKNCSLCCSLDGDIFSGVPGLTVLMLSHNRLTSVTKEGLRPLEDLLWLDLSFNMLSRLQGSVFSSASHLLDMELQHNALQTLDGPVFSGLLSLENLNLTATSSRMDLYLCSGPPQSEGTQLRQQPTVQSCRRTFPAVTPTCQPPPARLRKLSFTCNYGAMTEEMIRDRLVLGIIDKQTKRQLISDPQLTLQKAIDVCKANESANKQIENLTKNTQEEVNKLNIRKKTVNQNKMKKNIPCRYCATFHEHNRQKCPAWNQTCRKCNKKNH</sequence>
<evidence type="ECO:0000313" key="5">
    <source>
        <dbReference type="EMBL" id="UYV72146.1"/>
    </source>
</evidence>
<keyword evidence="4" id="KW-0732">Signal</keyword>
<evidence type="ECO:0000256" key="2">
    <source>
        <dbReference type="ARBA" id="ARBA00022737"/>
    </source>
</evidence>
<proteinExistence type="predicted"/>
<gene>
    <name evidence="5" type="ORF">LAZ67_9001958</name>
</gene>
<keyword evidence="2" id="KW-0677">Repeat</keyword>
<dbReference type="InterPro" id="IPR050333">
    <property type="entry name" value="SLRP"/>
</dbReference>
<dbReference type="PANTHER" id="PTHR45712">
    <property type="entry name" value="AGAP008170-PA"/>
    <property type="match status" value="1"/>
</dbReference>
<keyword evidence="3" id="KW-0175">Coiled coil</keyword>
<keyword evidence="1" id="KW-0433">Leucine-rich repeat</keyword>
<dbReference type="Gene3D" id="3.80.10.10">
    <property type="entry name" value="Ribonuclease Inhibitor"/>
    <property type="match status" value="2"/>
</dbReference>
<organism evidence="5 6">
    <name type="scientific">Cordylochernes scorpioides</name>
    <dbReference type="NCBI Taxonomy" id="51811"/>
    <lineage>
        <taxon>Eukaryota</taxon>
        <taxon>Metazoa</taxon>
        <taxon>Ecdysozoa</taxon>
        <taxon>Arthropoda</taxon>
        <taxon>Chelicerata</taxon>
        <taxon>Arachnida</taxon>
        <taxon>Pseudoscorpiones</taxon>
        <taxon>Cheliferoidea</taxon>
        <taxon>Chernetidae</taxon>
        <taxon>Cordylochernes</taxon>
    </lineage>
</organism>
<feature type="chain" id="PRO_5045818714" evidence="4">
    <location>
        <begin position="17"/>
        <end position="523"/>
    </location>
</feature>
<dbReference type="PRINTS" id="PR00019">
    <property type="entry name" value="LEURICHRPT"/>
</dbReference>
<dbReference type="InterPro" id="IPR001611">
    <property type="entry name" value="Leu-rich_rpt"/>
</dbReference>
<reference evidence="5 6" key="1">
    <citation type="submission" date="2022-01" db="EMBL/GenBank/DDBJ databases">
        <title>A chromosomal length assembly of Cordylochernes scorpioides.</title>
        <authorList>
            <person name="Zeh D."/>
            <person name="Zeh J."/>
        </authorList>
    </citation>
    <scope>NUCLEOTIDE SEQUENCE [LARGE SCALE GENOMIC DNA]</scope>
    <source>
        <strain evidence="5">IN4F17</strain>
        <tissue evidence="5">Whole Body</tissue>
    </source>
</reference>
<dbReference type="SUPFAM" id="SSF52058">
    <property type="entry name" value="L domain-like"/>
    <property type="match status" value="1"/>
</dbReference>
<dbReference type="Proteomes" id="UP001235939">
    <property type="component" value="Chromosome 09"/>
</dbReference>
<evidence type="ECO:0000313" key="6">
    <source>
        <dbReference type="Proteomes" id="UP001235939"/>
    </source>
</evidence>
<dbReference type="InterPro" id="IPR032675">
    <property type="entry name" value="LRR_dom_sf"/>
</dbReference>
<feature type="signal peptide" evidence="4">
    <location>
        <begin position="1"/>
        <end position="16"/>
    </location>
</feature>
<dbReference type="EMBL" id="CP092871">
    <property type="protein sequence ID" value="UYV72146.1"/>
    <property type="molecule type" value="Genomic_DNA"/>
</dbReference>